<evidence type="ECO:0000313" key="1">
    <source>
        <dbReference type="EMBL" id="AWB21205.1"/>
    </source>
</evidence>
<evidence type="ECO:0000313" key="2">
    <source>
        <dbReference type="Proteomes" id="UP000244755"/>
    </source>
</evidence>
<gene>
    <name evidence="1" type="ORF">DA075_10005</name>
</gene>
<accession>A0A2R4WI56</accession>
<dbReference type="Proteomes" id="UP000244755">
    <property type="component" value="Chromosome 1"/>
</dbReference>
<name>A0A2R4WI56_9HYPH</name>
<dbReference type="EMBL" id="CP028843">
    <property type="protein sequence ID" value="AWB21205.1"/>
    <property type="molecule type" value="Genomic_DNA"/>
</dbReference>
<keyword evidence="2" id="KW-1185">Reference proteome</keyword>
<dbReference type="OrthoDB" id="8163630at2"/>
<organism evidence="1 2">
    <name type="scientific">Methylobacterium currus</name>
    <dbReference type="NCBI Taxonomy" id="2051553"/>
    <lineage>
        <taxon>Bacteria</taxon>
        <taxon>Pseudomonadati</taxon>
        <taxon>Pseudomonadota</taxon>
        <taxon>Alphaproteobacteria</taxon>
        <taxon>Hyphomicrobiales</taxon>
        <taxon>Methylobacteriaceae</taxon>
        <taxon>Methylobacterium</taxon>
    </lineage>
</organism>
<protein>
    <submittedName>
        <fullName evidence="1">Uncharacterized protein</fullName>
    </submittedName>
</protein>
<dbReference type="KEGG" id="mee:DA075_10005"/>
<reference evidence="1 2" key="1">
    <citation type="submission" date="2018-04" db="EMBL/GenBank/DDBJ databases">
        <title>Methylobacterium sp. PR1016A genome.</title>
        <authorList>
            <person name="Park W."/>
        </authorList>
    </citation>
    <scope>NUCLEOTIDE SEQUENCE [LARGE SCALE GENOMIC DNA]</scope>
    <source>
        <strain evidence="1 2">PR1016A</strain>
    </source>
</reference>
<dbReference type="RefSeq" id="WP_099953081.1">
    <property type="nucleotide sequence ID" value="NZ_CP028843.1"/>
</dbReference>
<sequence length="172" mass="19179">MSALLPVEFTWTGDTMQPAGRFTGLCDRQFVIGERYILVEHEERSSKSHAHFFACVRDGWSSLPEHLADRFPTPDHLRKWALIKAGFRDEVTFVASSKAEAARIAAFLRPVDDTSVVRVKDGVVVRWTAKSQSMRAMGKEDFQRSKDAVLAVIDELIGTARGTLSREAGRAA</sequence>
<dbReference type="AlphaFoldDB" id="A0A2R4WI56"/>
<proteinExistence type="predicted"/>